<organism evidence="3 4">
    <name type="scientific">Ligaoa zhengdingensis</name>
    <dbReference type="NCBI Taxonomy" id="2763658"/>
    <lineage>
        <taxon>Bacteria</taxon>
        <taxon>Bacillati</taxon>
        <taxon>Bacillota</taxon>
        <taxon>Clostridia</taxon>
        <taxon>Eubacteriales</taxon>
        <taxon>Oscillospiraceae</taxon>
        <taxon>Ligaoa</taxon>
    </lineage>
</organism>
<dbReference type="AlphaFoldDB" id="A0A926DVE2"/>
<sequence length="140" mass="14629">MKKTIAIVLSLLMLTGALAGCSKKNEGSSSGGAQSSSVVGGGDTETQDKRDFGVLTGIDEENLYLERAKKNEEKPNGIESLDEEVMYPLNDSIKVTLAQDGNPTDGSISDLAEGDIVTITYRNVEGESVISSISVSGKAA</sequence>
<evidence type="ECO:0000256" key="2">
    <source>
        <dbReference type="SAM" id="SignalP"/>
    </source>
</evidence>
<feature type="chain" id="PRO_5038996903" description="DUF5666 domain-containing protein" evidence="2">
    <location>
        <begin position="20"/>
        <end position="140"/>
    </location>
</feature>
<name>A0A926DVE2_9FIRM</name>
<evidence type="ECO:0000313" key="3">
    <source>
        <dbReference type="EMBL" id="MBC8545995.1"/>
    </source>
</evidence>
<keyword evidence="2" id="KW-0732">Signal</keyword>
<feature type="compositionally biased region" description="Low complexity" evidence="1">
    <location>
        <begin position="27"/>
        <end position="38"/>
    </location>
</feature>
<dbReference type="EMBL" id="JACRST010000003">
    <property type="protein sequence ID" value="MBC8545995.1"/>
    <property type="molecule type" value="Genomic_DNA"/>
</dbReference>
<reference evidence="3" key="1">
    <citation type="submission" date="2020-08" db="EMBL/GenBank/DDBJ databases">
        <title>Genome public.</title>
        <authorList>
            <person name="Liu C."/>
            <person name="Sun Q."/>
        </authorList>
    </citation>
    <scope>NUCLEOTIDE SEQUENCE</scope>
    <source>
        <strain evidence="3">NSJ-31</strain>
    </source>
</reference>
<dbReference type="PROSITE" id="PS51257">
    <property type="entry name" value="PROKAR_LIPOPROTEIN"/>
    <property type="match status" value="1"/>
</dbReference>
<dbReference type="RefSeq" id="WP_249282147.1">
    <property type="nucleotide sequence ID" value="NZ_JACRST010000003.1"/>
</dbReference>
<evidence type="ECO:0008006" key="5">
    <source>
        <dbReference type="Google" id="ProtNLM"/>
    </source>
</evidence>
<proteinExistence type="predicted"/>
<dbReference type="Proteomes" id="UP000653127">
    <property type="component" value="Unassembled WGS sequence"/>
</dbReference>
<feature type="region of interest" description="Disordered" evidence="1">
    <location>
        <begin position="23"/>
        <end position="52"/>
    </location>
</feature>
<protein>
    <recommendedName>
        <fullName evidence="5">DUF5666 domain-containing protein</fullName>
    </recommendedName>
</protein>
<feature type="signal peptide" evidence="2">
    <location>
        <begin position="1"/>
        <end position="19"/>
    </location>
</feature>
<evidence type="ECO:0000256" key="1">
    <source>
        <dbReference type="SAM" id="MobiDB-lite"/>
    </source>
</evidence>
<gene>
    <name evidence="3" type="ORF">H8711_03475</name>
</gene>
<keyword evidence="4" id="KW-1185">Reference proteome</keyword>
<accession>A0A926DVE2</accession>
<comment type="caution">
    <text evidence="3">The sequence shown here is derived from an EMBL/GenBank/DDBJ whole genome shotgun (WGS) entry which is preliminary data.</text>
</comment>
<evidence type="ECO:0000313" key="4">
    <source>
        <dbReference type="Proteomes" id="UP000653127"/>
    </source>
</evidence>